<keyword evidence="2" id="KW-1185">Reference proteome</keyword>
<dbReference type="AlphaFoldDB" id="A0A9Q0KXH1"/>
<reference evidence="1" key="1">
    <citation type="journal article" date="2023" name="Plant J.">
        <title>The genome of the king protea, Protea cynaroides.</title>
        <authorList>
            <person name="Chang J."/>
            <person name="Duong T.A."/>
            <person name="Schoeman C."/>
            <person name="Ma X."/>
            <person name="Roodt D."/>
            <person name="Barker N."/>
            <person name="Li Z."/>
            <person name="Van de Peer Y."/>
            <person name="Mizrachi E."/>
        </authorList>
    </citation>
    <scope>NUCLEOTIDE SEQUENCE</scope>
    <source>
        <tissue evidence="1">Young leaves</tissue>
    </source>
</reference>
<dbReference type="Proteomes" id="UP001141806">
    <property type="component" value="Unassembled WGS sequence"/>
</dbReference>
<evidence type="ECO:0000313" key="2">
    <source>
        <dbReference type="Proteomes" id="UP001141806"/>
    </source>
</evidence>
<dbReference type="EMBL" id="JAMYWD010000002">
    <property type="protein sequence ID" value="KAJ4978668.1"/>
    <property type="molecule type" value="Genomic_DNA"/>
</dbReference>
<organism evidence="1 2">
    <name type="scientific">Protea cynaroides</name>
    <dbReference type="NCBI Taxonomy" id="273540"/>
    <lineage>
        <taxon>Eukaryota</taxon>
        <taxon>Viridiplantae</taxon>
        <taxon>Streptophyta</taxon>
        <taxon>Embryophyta</taxon>
        <taxon>Tracheophyta</taxon>
        <taxon>Spermatophyta</taxon>
        <taxon>Magnoliopsida</taxon>
        <taxon>Proteales</taxon>
        <taxon>Proteaceae</taxon>
        <taxon>Protea</taxon>
    </lineage>
</organism>
<gene>
    <name evidence="1" type="ORF">NE237_009448</name>
</gene>
<name>A0A9Q0KXH1_9MAGN</name>
<protein>
    <submittedName>
        <fullName evidence="1">Uncharacterized protein</fullName>
    </submittedName>
</protein>
<comment type="caution">
    <text evidence="1">The sequence shown here is derived from an EMBL/GenBank/DDBJ whole genome shotgun (WGS) entry which is preliminary data.</text>
</comment>
<evidence type="ECO:0000313" key="1">
    <source>
        <dbReference type="EMBL" id="KAJ4978668.1"/>
    </source>
</evidence>
<accession>A0A9Q0KXH1</accession>
<sequence length="115" mass="12504">MIDAESCSRLDASEDNGVLNVDKEGDEGEVRCICSGAEGVSSTSFIFPPRINNIYDLPANGVSKRSSRAFRVKMVGVLWSWILPYSIPKLAVSHQILVSSPMPPPISSSFSKMID</sequence>
<proteinExistence type="predicted"/>